<dbReference type="InterPro" id="IPR020895">
    <property type="entry name" value="Frataxin_CS"/>
</dbReference>
<dbReference type="SUPFAM" id="SSF55387">
    <property type="entry name" value="Frataxin/Nqo15-like"/>
    <property type="match status" value="1"/>
</dbReference>
<dbReference type="EMBL" id="CP104562">
    <property type="protein sequence ID" value="UXH79336.1"/>
    <property type="molecule type" value="Genomic_DNA"/>
</dbReference>
<dbReference type="InterPro" id="IPR002908">
    <property type="entry name" value="Frataxin/CyaY"/>
</dbReference>
<dbReference type="InterPro" id="IPR036524">
    <property type="entry name" value="Frataxin/CyaY_sf"/>
</dbReference>
<dbReference type="HAMAP" id="MF_00142">
    <property type="entry name" value="CyaY"/>
    <property type="match status" value="1"/>
</dbReference>
<protein>
    <recommendedName>
        <fullName evidence="4">Iron-sulfur cluster assembly protein CyaY</fullName>
    </recommendedName>
</protein>
<keyword evidence="2 4" id="KW-0479">Metal-binding</keyword>
<dbReference type="PROSITE" id="PS01344">
    <property type="entry name" value="FRATAXIN_1"/>
    <property type="match status" value="1"/>
</dbReference>
<dbReference type="PROSITE" id="PS50810">
    <property type="entry name" value="FRATAXIN_2"/>
    <property type="match status" value="1"/>
</dbReference>
<dbReference type="Proteomes" id="UP001064933">
    <property type="component" value="Chromosome"/>
</dbReference>
<dbReference type="PANTHER" id="PTHR16821">
    <property type="entry name" value="FRATAXIN"/>
    <property type="match status" value="1"/>
</dbReference>
<organism evidence="5 6">
    <name type="scientific">Roseateles amylovorans</name>
    <dbReference type="NCBI Taxonomy" id="2978473"/>
    <lineage>
        <taxon>Bacteria</taxon>
        <taxon>Pseudomonadati</taxon>
        <taxon>Pseudomonadota</taxon>
        <taxon>Betaproteobacteria</taxon>
        <taxon>Burkholderiales</taxon>
        <taxon>Sphaerotilaceae</taxon>
        <taxon>Roseateles</taxon>
    </lineage>
</organism>
<keyword evidence="6" id="KW-1185">Reference proteome</keyword>
<proteinExistence type="inferred from homology"/>
<dbReference type="SMART" id="SM01219">
    <property type="entry name" value="Frataxin_Cyay"/>
    <property type="match status" value="1"/>
</dbReference>
<comment type="similarity">
    <text evidence="1 4">Belongs to the frataxin family.</text>
</comment>
<reference evidence="5" key="1">
    <citation type="submission" date="2022-10" db="EMBL/GenBank/DDBJ databases">
        <title>Characterization and whole genome sequencing of a new Roseateles species, isolated from fresh water.</title>
        <authorList>
            <person name="Guliayeva D.Y."/>
            <person name="Akhremchuk A.E."/>
            <person name="Sikolenko M.A."/>
            <person name="Valentovich L.N."/>
            <person name="Sidarenka A.V."/>
        </authorList>
    </citation>
    <scope>NUCLEOTIDE SEQUENCE</scope>
    <source>
        <strain evidence="5">BIM B-1768</strain>
    </source>
</reference>
<evidence type="ECO:0000256" key="1">
    <source>
        <dbReference type="ARBA" id="ARBA00008183"/>
    </source>
</evidence>
<evidence type="ECO:0000256" key="2">
    <source>
        <dbReference type="ARBA" id="ARBA00022723"/>
    </source>
</evidence>
<dbReference type="RefSeq" id="WP_261759155.1">
    <property type="nucleotide sequence ID" value="NZ_CP104562.2"/>
</dbReference>
<dbReference type="Pfam" id="PF01491">
    <property type="entry name" value="Frataxin_Cyay"/>
    <property type="match status" value="1"/>
</dbReference>
<name>A0ABY6B3C1_9BURK</name>
<accession>A0ABY6B3C1</accession>
<evidence type="ECO:0000313" key="5">
    <source>
        <dbReference type="EMBL" id="UXH79336.1"/>
    </source>
</evidence>
<dbReference type="NCBIfam" id="TIGR03421">
    <property type="entry name" value="FeS_CyaY"/>
    <property type="match status" value="1"/>
</dbReference>
<evidence type="ECO:0000256" key="4">
    <source>
        <dbReference type="HAMAP-Rule" id="MF_00142"/>
    </source>
</evidence>
<evidence type="ECO:0000313" key="6">
    <source>
        <dbReference type="Proteomes" id="UP001064933"/>
    </source>
</evidence>
<keyword evidence="3 4" id="KW-0408">Iron</keyword>
<dbReference type="InterPro" id="IPR047584">
    <property type="entry name" value="CyaY"/>
</dbReference>
<gene>
    <name evidence="4 5" type="primary">cyaY</name>
    <name evidence="5" type="ORF">N4261_05210</name>
</gene>
<dbReference type="PANTHER" id="PTHR16821:SF2">
    <property type="entry name" value="FRATAXIN, MITOCHONDRIAL"/>
    <property type="match status" value="1"/>
</dbReference>
<dbReference type="Gene3D" id="3.30.920.10">
    <property type="entry name" value="Frataxin/CyaY"/>
    <property type="match status" value="1"/>
</dbReference>
<comment type="function">
    <text evidence="4">Involved in iron-sulfur (Fe-S) cluster assembly. May act as a regulator of Fe-S biogenesis.</text>
</comment>
<evidence type="ECO:0000256" key="3">
    <source>
        <dbReference type="ARBA" id="ARBA00023004"/>
    </source>
</evidence>
<sequence length="117" mass="13134">MTATATPLTDAEYDARTAAVLSRIETVVDAWLDDDVMDVDQHRTGGLLELEFPDRSKIVVNTQPPLHELWLASRRGGFHFKFVNGQWLDTKDGVEFFIRLSEEASFHAGKSLKVEAS</sequence>